<dbReference type="AlphaFoldDB" id="A0A1K2HK73"/>
<gene>
    <name evidence="1" type="ORF">SAMN02745887_02258</name>
</gene>
<dbReference type="Proteomes" id="UP000186513">
    <property type="component" value="Unassembled WGS sequence"/>
</dbReference>
<accession>A0A1K2HK73</accession>
<proteinExistence type="predicted"/>
<dbReference type="RefSeq" id="WP_072428768.1">
    <property type="nucleotide sequence ID" value="NZ_FPKR01000008.1"/>
</dbReference>
<keyword evidence="2" id="KW-1185">Reference proteome</keyword>
<evidence type="ECO:0000313" key="1">
    <source>
        <dbReference type="EMBL" id="SFZ77166.1"/>
    </source>
</evidence>
<evidence type="ECO:0000313" key="2">
    <source>
        <dbReference type="Proteomes" id="UP000186513"/>
    </source>
</evidence>
<sequence>MLHAHYFLFISDTALTVWQRQADLMQCSARYPADAEGVASFEHLLAAQPQALWSVLFDLQEEDCRIETLPPAHGRDRLLLITRRLQQLYRHTPYHAALRLGRAETPKRHERLLFGAQTNPTPLALWLAPLQAQQARLVGLYSISLLGAQHLPHLPALPPHALLISHQADSGLRQLYLEQGQLRFSRLSHVASTEPALLATQIQEEAAKARQYLASLRAIDAQAALTVCLLCEPGQERALQPYCQNTPLLEYRALPLPALAKALKLPAPAGTQGNTAFWLSLLAQGRPQHDFAPAALRVPYRAWRAGRALYLASAAVLLLGLGLAYHDWRQAEQANQAERLVAQRLARVEDSQQALLRPRADEPSPANLLQLSRHYQHYLAEQPRLADSLLTVSQALLAHPEYQLDELIWSQGSPTSAAAEAGNADQTAHANTRGPHIELHGQLSAAAQRTQLALSQQIITSLQAAGYQVEARQLPLDLRPDQHLKLSSERADQTAGARLQLQLNPSKPSGQGHAEVAP</sequence>
<name>A0A1K2HK73_9NEIS</name>
<dbReference type="STRING" id="1121279.SAMN02745887_02258"/>
<organism evidence="1 2">
    <name type="scientific">Chitinimonas taiwanensis DSM 18899</name>
    <dbReference type="NCBI Taxonomy" id="1121279"/>
    <lineage>
        <taxon>Bacteria</taxon>
        <taxon>Pseudomonadati</taxon>
        <taxon>Pseudomonadota</taxon>
        <taxon>Betaproteobacteria</taxon>
        <taxon>Neisseriales</taxon>
        <taxon>Chitinibacteraceae</taxon>
        <taxon>Chitinimonas</taxon>
    </lineage>
</organism>
<dbReference type="OrthoDB" id="8526168at2"/>
<reference evidence="1 2" key="1">
    <citation type="submission" date="2016-11" db="EMBL/GenBank/DDBJ databases">
        <authorList>
            <person name="Jaros S."/>
            <person name="Januszkiewicz K."/>
            <person name="Wedrychowicz H."/>
        </authorList>
    </citation>
    <scope>NUCLEOTIDE SEQUENCE [LARGE SCALE GENOMIC DNA]</scope>
    <source>
        <strain evidence="1 2">DSM 18899</strain>
    </source>
</reference>
<dbReference type="EMBL" id="FPKR01000008">
    <property type="protein sequence ID" value="SFZ77166.1"/>
    <property type="molecule type" value="Genomic_DNA"/>
</dbReference>
<protein>
    <submittedName>
        <fullName evidence="1">Uncharacterized protein</fullName>
    </submittedName>
</protein>